<gene>
    <name evidence="1" type="ORF">FUT82_08725</name>
</gene>
<protein>
    <submittedName>
        <fullName evidence="1">Uncharacterized protein</fullName>
    </submittedName>
</protein>
<evidence type="ECO:0000313" key="2">
    <source>
        <dbReference type="Proteomes" id="UP000323594"/>
    </source>
</evidence>
<name>A0AAE6M8U4_TREPH</name>
<dbReference type="EMBL" id="CP042817">
    <property type="protein sequence ID" value="QEJ98072.1"/>
    <property type="molecule type" value="Genomic_DNA"/>
</dbReference>
<evidence type="ECO:0000313" key="1">
    <source>
        <dbReference type="EMBL" id="QEJ98072.1"/>
    </source>
</evidence>
<sequence length="114" mass="12703">MVSLLTVVKLRTATDGGGSKQERCFKTGYLQSFKTRRFSFCHGRQNQNGHGRPWFQADRFGFAMDGKIRTGTDARGSTQTGLVLPRTAKSEPPWTAVVPSRSDVLKAQIFSKCF</sequence>
<accession>A0AAE6M8U4</accession>
<dbReference type="RefSeq" id="WP_148878888.1">
    <property type="nucleotide sequence ID" value="NZ_CP042817.1"/>
</dbReference>
<proteinExistence type="predicted"/>
<reference evidence="1 2" key="1">
    <citation type="submission" date="2019-08" db="EMBL/GenBank/DDBJ databases">
        <authorList>
            <person name="Kuhnert P."/>
        </authorList>
    </citation>
    <scope>NUCLEOTIDE SEQUENCE [LARGE SCALE GENOMIC DNA]</scope>
    <source>
        <strain evidence="1 2">B36.5</strain>
    </source>
</reference>
<dbReference type="AlphaFoldDB" id="A0AAE6M8U4"/>
<dbReference type="Proteomes" id="UP000323594">
    <property type="component" value="Chromosome"/>
</dbReference>
<organism evidence="1 2">
    <name type="scientific">Treponema phagedenis</name>
    <dbReference type="NCBI Taxonomy" id="162"/>
    <lineage>
        <taxon>Bacteria</taxon>
        <taxon>Pseudomonadati</taxon>
        <taxon>Spirochaetota</taxon>
        <taxon>Spirochaetia</taxon>
        <taxon>Spirochaetales</taxon>
        <taxon>Treponemataceae</taxon>
        <taxon>Treponema</taxon>
    </lineage>
</organism>